<evidence type="ECO:0008006" key="4">
    <source>
        <dbReference type="Google" id="ProtNLM"/>
    </source>
</evidence>
<dbReference type="InterPro" id="IPR005625">
    <property type="entry name" value="PepSY-ass_TM"/>
</dbReference>
<feature type="transmembrane region" description="Helical" evidence="2">
    <location>
        <begin position="12"/>
        <end position="32"/>
    </location>
</feature>
<feature type="compositionally biased region" description="Gly residues" evidence="1">
    <location>
        <begin position="104"/>
        <end position="121"/>
    </location>
</feature>
<feature type="region of interest" description="Disordered" evidence="1">
    <location>
        <begin position="89"/>
        <end position="121"/>
    </location>
</feature>
<keyword evidence="2" id="KW-0472">Membrane</keyword>
<feature type="transmembrane region" description="Helical" evidence="2">
    <location>
        <begin position="162"/>
        <end position="183"/>
    </location>
</feature>
<feature type="compositionally biased region" description="Basic and acidic residues" evidence="1">
    <location>
        <begin position="89"/>
        <end position="103"/>
    </location>
</feature>
<accession>A0A6J4JZN6</accession>
<feature type="transmembrane region" description="Helical" evidence="2">
    <location>
        <begin position="211"/>
        <end position="233"/>
    </location>
</feature>
<dbReference type="EMBL" id="CADCTQ010000385">
    <property type="protein sequence ID" value="CAA9291498.1"/>
    <property type="molecule type" value="Genomic_DNA"/>
</dbReference>
<sequence>MKVFFRNVHLYLSLACGLVIAIVCFTGATLVFEKEFQMLLYPERYHVTAGAARVPIGQMVAAVGRREAQAEVSGVKIYGDPARTVEISYRKEEAPRGESRGENGKSGGKGGPGKEGGKGGGSQAFVNPYTGQVAGMQSQRSPFFFTMFSLHRWLLAGDAGKLIVGVSTVVFLFILLTGIILWWPRNRKVLRQRLRLKLDGGWKRINHDLHIVVGFYAAIFLFAFAFTGLAWSFQWFNDGIYWITGTENVRPEPPVSMPREGAAAVTFDEVFAAARREVPEAEFYSLQAPKDAEGAFAVTVMPRDAAHERATDQLFFDQYSGTLLGKTRFAEKNLGQRVRATFYPVHVGSIAGLPGRIVAFLACVAGFTFPVTGVILWLNRLKKNARTDQRPRNREVAR</sequence>
<dbReference type="Pfam" id="PF03929">
    <property type="entry name" value="PepSY_TM"/>
    <property type="match status" value="1"/>
</dbReference>
<evidence type="ECO:0000313" key="3">
    <source>
        <dbReference type="EMBL" id="CAA9291498.1"/>
    </source>
</evidence>
<keyword evidence="2" id="KW-0812">Transmembrane</keyword>
<dbReference type="PANTHER" id="PTHR34219">
    <property type="entry name" value="IRON-REGULATED INNER MEMBRANE PROTEIN-RELATED"/>
    <property type="match status" value="1"/>
</dbReference>
<evidence type="ECO:0000256" key="1">
    <source>
        <dbReference type="SAM" id="MobiDB-lite"/>
    </source>
</evidence>
<keyword evidence="2" id="KW-1133">Transmembrane helix</keyword>
<organism evidence="3">
    <name type="scientific">uncultured Cytophagales bacterium</name>
    <dbReference type="NCBI Taxonomy" id="158755"/>
    <lineage>
        <taxon>Bacteria</taxon>
        <taxon>Pseudomonadati</taxon>
        <taxon>Bacteroidota</taxon>
        <taxon>Sphingobacteriia</taxon>
        <taxon>Sphingobacteriales</taxon>
        <taxon>environmental samples</taxon>
    </lineage>
</organism>
<reference evidence="3" key="1">
    <citation type="submission" date="2020-02" db="EMBL/GenBank/DDBJ databases">
        <authorList>
            <person name="Meier V. D."/>
        </authorList>
    </citation>
    <scope>NUCLEOTIDE SEQUENCE</scope>
    <source>
        <strain evidence="3">AVDCRST_MAG56</strain>
    </source>
</reference>
<dbReference type="PANTHER" id="PTHR34219:SF3">
    <property type="entry name" value="BLL7967 PROTEIN"/>
    <property type="match status" value="1"/>
</dbReference>
<name>A0A6J4JZN6_9SPHI</name>
<evidence type="ECO:0000256" key="2">
    <source>
        <dbReference type="SAM" id="Phobius"/>
    </source>
</evidence>
<feature type="transmembrane region" description="Helical" evidence="2">
    <location>
        <begin position="357"/>
        <end position="378"/>
    </location>
</feature>
<gene>
    <name evidence="3" type="ORF">AVDCRST_MAG56-4694</name>
</gene>
<dbReference type="AlphaFoldDB" id="A0A6J4JZN6"/>
<proteinExistence type="predicted"/>
<protein>
    <recommendedName>
        <fullName evidence="4">Iron-regulated membrane protein</fullName>
    </recommendedName>
</protein>